<dbReference type="InterPro" id="IPR034660">
    <property type="entry name" value="DinB/YfiT-like"/>
</dbReference>
<proteinExistence type="predicted"/>
<gene>
    <name evidence="1" type="ORF">GCM10008933_31010</name>
</gene>
<dbReference type="Gene3D" id="1.20.120.450">
    <property type="entry name" value="dinb family like domain"/>
    <property type="match status" value="1"/>
</dbReference>
<sequence length="233" mass="27044">MDLGQRKRWNENHKQLTSLIFAEEKHSQAVELFLNQHALLHSSQMNHSSVTTLEDHLLDQMAEHTFRTYPVKVPGTKNSIAWHLWHITRIEDMTMNVLLNDVDQVFEMGNWKDRLQVNYIHTGNGMTEEEVADLSSKINLSALLAYRLEVGHRTREIAASMLPGQFNQKVDPNRIKKLNDNGAVKQEESWLLEYWGNKRLGGLILMPATRHIFLHLNKAVRIKEKLQKHNELG</sequence>
<dbReference type="EMBL" id="BAAACX010000014">
    <property type="protein sequence ID" value="GAA0398189.1"/>
    <property type="molecule type" value="Genomic_DNA"/>
</dbReference>
<dbReference type="RefSeq" id="WP_343862764.1">
    <property type="nucleotide sequence ID" value="NZ_BAAACX010000014.1"/>
</dbReference>
<reference evidence="2" key="1">
    <citation type="journal article" date="2019" name="Int. J. Syst. Evol. Microbiol.">
        <title>The Global Catalogue of Microorganisms (GCM) 10K type strain sequencing project: providing services to taxonomists for standard genome sequencing and annotation.</title>
        <authorList>
            <consortium name="The Broad Institute Genomics Platform"/>
            <consortium name="The Broad Institute Genome Sequencing Center for Infectious Disease"/>
            <person name="Wu L."/>
            <person name="Ma J."/>
        </authorList>
    </citation>
    <scope>NUCLEOTIDE SEQUENCE [LARGE SCALE GENOMIC DNA]</scope>
    <source>
        <strain evidence="2">JCM 12774</strain>
    </source>
</reference>
<accession>A0ABP3IFR1</accession>
<evidence type="ECO:0000313" key="2">
    <source>
        <dbReference type="Proteomes" id="UP001500340"/>
    </source>
</evidence>
<dbReference type="SUPFAM" id="SSF109854">
    <property type="entry name" value="DinB/YfiT-like putative metalloenzymes"/>
    <property type="match status" value="1"/>
</dbReference>
<dbReference type="Proteomes" id="UP001500340">
    <property type="component" value="Unassembled WGS sequence"/>
</dbReference>
<comment type="caution">
    <text evidence="1">The sequence shown here is derived from an EMBL/GenBank/DDBJ whole genome shotgun (WGS) entry which is preliminary data.</text>
</comment>
<name>A0ABP3IFR1_9BACL</name>
<evidence type="ECO:0008006" key="3">
    <source>
        <dbReference type="Google" id="ProtNLM"/>
    </source>
</evidence>
<keyword evidence="2" id="KW-1185">Reference proteome</keyword>
<protein>
    <recommendedName>
        <fullName evidence="3">DinB-like domain-containing protein</fullName>
    </recommendedName>
</protein>
<organism evidence="1 2">
    <name type="scientific">Paenibacillus motobuensis</name>
    <dbReference type="NCBI Taxonomy" id="295324"/>
    <lineage>
        <taxon>Bacteria</taxon>
        <taxon>Bacillati</taxon>
        <taxon>Bacillota</taxon>
        <taxon>Bacilli</taxon>
        <taxon>Bacillales</taxon>
        <taxon>Paenibacillaceae</taxon>
        <taxon>Paenibacillus</taxon>
    </lineage>
</organism>
<evidence type="ECO:0000313" key="1">
    <source>
        <dbReference type="EMBL" id="GAA0398189.1"/>
    </source>
</evidence>